<gene>
    <name evidence="1" type="ORF">HMPREF0373_00471</name>
</gene>
<dbReference type="eggNOG" id="ENOG5032UMY">
    <property type="taxonomic scope" value="Bacteria"/>
</dbReference>
<dbReference type="HOGENOM" id="CLU_086564_1_0_9"/>
<evidence type="ECO:0000313" key="1">
    <source>
        <dbReference type="EMBL" id="ERK51077.1"/>
    </source>
</evidence>
<accession>U2RK54</accession>
<dbReference type="AlphaFoldDB" id="U2RK54"/>
<dbReference type="PATRIC" id="fig|1256908.3.peg.429"/>
<organism evidence="1 2">
    <name type="scientific">Eubacterium ramulus ATCC 29099</name>
    <dbReference type="NCBI Taxonomy" id="1256908"/>
    <lineage>
        <taxon>Bacteria</taxon>
        <taxon>Bacillati</taxon>
        <taxon>Bacillota</taxon>
        <taxon>Clostridia</taxon>
        <taxon>Eubacteriales</taxon>
        <taxon>Eubacteriaceae</taxon>
        <taxon>Eubacterium</taxon>
    </lineage>
</organism>
<name>U2RK54_EUBRA</name>
<proteinExistence type="predicted"/>
<protein>
    <recommendedName>
        <fullName evidence="3">Phage major tail protein, phi13 family</fullName>
    </recommendedName>
</protein>
<evidence type="ECO:0000313" key="2">
    <source>
        <dbReference type="Proteomes" id="UP000016608"/>
    </source>
</evidence>
<dbReference type="EMBL" id="AWVJ01000035">
    <property type="protein sequence ID" value="ERK51077.1"/>
    <property type="molecule type" value="Genomic_DNA"/>
</dbReference>
<dbReference type="Proteomes" id="UP000016608">
    <property type="component" value="Unassembled WGS sequence"/>
</dbReference>
<sequence length="218" mass="23434">MEDRVNMAADWTEFAVSGVSETTPQNIMLGAGTLYKNFTYEKAQNKWKGTILGATSGGNKLTIKPETTDIPVDGVTVKAKGLVQKIGETAQIETNMVEITKEFLQSTVIGQTGTSEDARFDVIESKALIEDSDYIENFAFVGFKTNGSPIIIVFDYAICTDGLESDNKDKEASVIPATFQCVADLVAGGSTNKLPYHIYVPNASATQATQGTQKAVKA</sequence>
<keyword evidence="2" id="KW-1185">Reference proteome</keyword>
<evidence type="ECO:0008006" key="3">
    <source>
        <dbReference type="Google" id="ProtNLM"/>
    </source>
</evidence>
<comment type="caution">
    <text evidence="1">The sequence shown here is derived from an EMBL/GenBank/DDBJ whole genome shotgun (WGS) entry which is preliminary data.</text>
</comment>
<reference evidence="1 2" key="1">
    <citation type="submission" date="2013-06" db="EMBL/GenBank/DDBJ databases">
        <authorList>
            <person name="Weinstock G."/>
            <person name="Sodergren E."/>
            <person name="Lobos E.A."/>
            <person name="Fulton L."/>
            <person name="Fulton R."/>
            <person name="Courtney L."/>
            <person name="Fronick C."/>
            <person name="O'Laughlin M."/>
            <person name="Godfrey J."/>
            <person name="Wilson R.M."/>
            <person name="Miner T."/>
            <person name="Farmer C."/>
            <person name="Delehaunty K."/>
            <person name="Cordes M."/>
            <person name="Minx P."/>
            <person name="Tomlinson C."/>
            <person name="Chen J."/>
            <person name="Wollam A."/>
            <person name="Pepin K.H."/>
            <person name="Bhonagiri V."/>
            <person name="Zhang X."/>
            <person name="Warren W."/>
            <person name="Mitreva M."/>
            <person name="Mardis E.R."/>
            <person name="Wilson R.K."/>
        </authorList>
    </citation>
    <scope>NUCLEOTIDE SEQUENCE [LARGE SCALE GENOMIC DNA]</scope>
    <source>
        <strain evidence="1 2">ATCC 29099</strain>
    </source>
</reference>